<dbReference type="SUPFAM" id="SSF56731">
    <property type="entry name" value="DNA primase core"/>
    <property type="match status" value="1"/>
</dbReference>
<comment type="subunit">
    <text evidence="1">Monomer. Interacts with DnaB.</text>
</comment>
<accession>A0A291IF66</accession>
<dbReference type="SUPFAM" id="SSF57783">
    <property type="entry name" value="Zinc beta-ribbon"/>
    <property type="match status" value="1"/>
</dbReference>
<evidence type="ECO:0000256" key="1">
    <source>
        <dbReference type="HAMAP-Rule" id="MF_00974"/>
    </source>
</evidence>
<dbReference type="PANTHER" id="PTHR30313">
    <property type="entry name" value="DNA PRIMASE"/>
    <property type="match status" value="1"/>
</dbReference>
<dbReference type="SMART" id="SM00493">
    <property type="entry name" value="TOPRIM"/>
    <property type="match status" value="1"/>
</dbReference>
<dbReference type="InterPro" id="IPR013264">
    <property type="entry name" value="DNAG_N"/>
</dbReference>
<protein>
    <recommendedName>
        <fullName evidence="1 2">DNA primase</fullName>
        <ecNumber evidence="1">2.7.7.101</ecNumber>
    </recommendedName>
</protein>
<dbReference type="FunFam" id="3.90.580.10:FF:000001">
    <property type="entry name" value="DNA primase"/>
    <property type="match status" value="1"/>
</dbReference>
<dbReference type="InterPro" id="IPR050219">
    <property type="entry name" value="DnaG_primase"/>
</dbReference>
<dbReference type="EC" id="2.7.7.101" evidence="1"/>
<dbReference type="PANTHER" id="PTHR30313:SF2">
    <property type="entry name" value="DNA PRIMASE"/>
    <property type="match status" value="1"/>
</dbReference>
<keyword evidence="1 2" id="KW-0862">Zinc</keyword>
<comment type="caution">
    <text evidence="4">The sequence shown here is derived from an EMBL/GenBank/DDBJ whole genome shotgun (WGS) entry which is preliminary data.</text>
</comment>
<dbReference type="HAMAP" id="MF_00974">
    <property type="entry name" value="DNA_primase_DnaG"/>
    <property type="match status" value="1"/>
</dbReference>
<feature type="zinc finger region" description="CHC2-type" evidence="1 3">
    <location>
        <begin position="40"/>
        <end position="64"/>
    </location>
</feature>
<dbReference type="Pfam" id="PF01807">
    <property type="entry name" value="Zn_ribbon_DnaG"/>
    <property type="match status" value="1"/>
</dbReference>
<keyword evidence="1 3" id="KW-0863">Zinc-finger</keyword>
<dbReference type="RefSeq" id="WP_064025404.1">
    <property type="nucleotide sequence ID" value="NZ_CP023669.1"/>
</dbReference>
<organism evidence="4 5">
    <name type="scientific">Methylomonas koyamae</name>
    <dbReference type="NCBI Taxonomy" id="702114"/>
    <lineage>
        <taxon>Bacteria</taxon>
        <taxon>Pseudomonadati</taxon>
        <taxon>Pseudomonadota</taxon>
        <taxon>Gammaproteobacteria</taxon>
        <taxon>Methylococcales</taxon>
        <taxon>Methylococcaceae</taxon>
        <taxon>Methylomonas</taxon>
    </lineage>
</organism>
<dbReference type="EMBL" id="LUUL01000055">
    <property type="protein sequence ID" value="OAI28495.1"/>
    <property type="molecule type" value="Genomic_DNA"/>
</dbReference>
<dbReference type="FunFam" id="3.90.980.10:FF:000001">
    <property type="entry name" value="DNA primase"/>
    <property type="match status" value="1"/>
</dbReference>
<dbReference type="PROSITE" id="PS50880">
    <property type="entry name" value="TOPRIM"/>
    <property type="match status" value="1"/>
</dbReference>
<dbReference type="InterPro" id="IPR002694">
    <property type="entry name" value="Znf_CHC2"/>
</dbReference>
<dbReference type="InterPro" id="IPR030846">
    <property type="entry name" value="DnaG_bac"/>
</dbReference>
<sequence>MSGRIPRQFIDDLLVRVDIVDLIDSRVPLKKSGANYVARCPFHTEKTPSFSVNRVRQIYHCFGCGASGNAIGFLMEFNHLGFVEAVEDLAAFAGVEVPREAGNGFNAPAVDKQSLLRLYRVLSDVAGFYAEQLRSSPEGRRAQEYLHKRGVGGDVAKSFQLGYAPGRWDVLLGRFNREDLIEAGLLVAKDDGKVYDRFRGRLMFPIRDKRQRVVGFGGRVLDDSLPKYLNSPETPVFFKGKELYGLCELLQRNAKPARVLVVEGYMDVIALAQFGIDYAVAALGTATSKAQIDLLFRFTSELVFCFDGDNAGRQAAWKAVDASLPCLRDGRQIRIMLLPQGQDPDSLLRSEGVESFLERIGSAEVLSDYFFANIGARVDIATVEGRAQMLAVAKPALDKVPAGFFREMMFARLQALVALPGAVDVVEKRSRIKGGRKELVAGKAPRHLSLSRKVIALLVQHPGLADLVERQGVELEELDFAGVEMLKDVLRVVALEKPENSAILLEAYRGSSQEKTVKALAALELDVPAGGEEAEFGGALRQLCRQAKERMLNRLIDKEGREGLESEEKELLRKLLRDKL</sequence>
<dbReference type="SMART" id="SM00400">
    <property type="entry name" value="ZnF_CHCC"/>
    <property type="match status" value="1"/>
</dbReference>
<dbReference type="Gene3D" id="3.90.580.10">
    <property type="entry name" value="Zinc finger, CHC2-type domain"/>
    <property type="match status" value="1"/>
</dbReference>
<comment type="function">
    <text evidence="1 2">RNA polymerase that catalyzes the synthesis of short RNA molecules used as primers for DNA polymerase during DNA replication.</text>
</comment>
<keyword evidence="1 2" id="KW-0548">Nucleotidyltransferase</keyword>
<dbReference type="Gene3D" id="1.20.50.20">
    <property type="entry name" value="DnaG, RNA polymerase domain, helical bundle"/>
    <property type="match status" value="1"/>
</dbReference>
<dbReference type="SUPFAM" id="SSF117023">
    <property type="entry name" value="DNA primase DnaG, C-terminal domain"/>
    <property type="match status" value="1"/>
</dbReference>
<dbReference type="PIRSF" id="PIRSF002811">
    <property type="entry name" value="DnaG"/>
    <property type="match status" value="1"/>
</dbReference>
<dbReference type="GO" id="GO:0006269">
    <property type="term" value="P:DNA replication, synthesis of primer"/>
    <property type="evidence" value="ECO:0007669"/>
    <property type="project" value="UniProtKB-UniRule"/>
</dbReference>
<dbReference type="FunFam" id="3.40.1360.10:FF:000002">
    <property type="entry name" value="DNA primase"/>
    <property type="match status" value="1"/>
</dbReference>
<keyword evidence="1 2" id="KW-0639">Primosome</keyword>
<dbReference type="InterPro" id="IPR034151">
    <property type="entry name" value="TOPRIM_DnaG_bac"/>
</dbReference>
<dbReference type="Gene3D" id="3.40.1360.10">
    <property type="match status" value="1"/>
</dbReference>
<dbReference type="CDD" id="cd03364">
    <property type="entry name" value="TOPRIM_DnaG_primases"/>
    <property type="match status" value="1"/>
</dbReference>
<dbReference type="GO" id="GO:0008270">
    <property type="term" value="F:zinc ion binding"/>
    <property type="evidence" value="ECO:0007669"/>
    <property type="project" value="UniProtKB-UniRule"/>
</dbReference>
<evidence type="ECO:0000256" key="3">
    <source>
        <dbReference type="PIRSR" id="PIRSR002811-1"/>
    </source>
</evidence>
<gene>
    <name evidence="1" type="primary">dnaG</name>
    <name evidence="4" type="ORF">A1356_06405</name>
</gene>
<dbReference type="Pfam" id="PF13155">
    <property type="entry name" value="Toprim_2"/>
    <property type="match status" value="1"/>
</dbReference>
<keyword evidence="1 2" id="KW-0808">Transferase</keyword>
<dbReference type="InterPro" id="IPR019475">
    <property type="entry name" value="DNA_primase_DnaB-bd"/>
</dbReference>
<keyword evidence="1 2" id="KW-0235">DNA replication</keyword>
<dbReference type="Gene3D" id="3.90.980.10">
    <property type="entry name" value="DNA primase, catalytic core, N-terminal domain"/>
    <property type="match status" value="1"/>
</dbReference>
<evidence type="ECO:0000256" key="2">
    <source>
        <dbReference type="PIRNR" id="PIRNR002811"/>
    </source>
</evidence>
<reference evidence="4 5" key="1">
    <citation type="submission" date="2016-03" db="EMBL/GenBank/DDBJ databases">
        <authorList>
            <person name="Heylen K."/>
            <person name="De Vos P."/>
            <person name="Vekeman B."/>
        </authorList>
    </citation>
    <scope>NUCLEOTIDE SEQUENCE [LARGE SCALE GENOMIC DNA]</scope>
    <source>
        <strain evidence="4 5">R-49807</strain>
    </source>
</reference>
<dbReference type="NCBIfam" id="TIGR01391">
    <property type="entry name" value="dnaG"/>
    <property type="match status" value="1"/>
</dbReference>
<dbReference type="InterPro" id="IPR037068">
    <property type="entry name" value="DNA_primase_core_N_sf"/>
</dbReference>
<evidence type="ECO:0000313" key="4">
    <source>
        <dbReference type="EMBL" id="OAI28495.1"/>
    </source>
</evidence>
<proteinExistence type="inferred from homology"/>
<dbReference type="GO" id="GO:0000428">
    <property type="term" value="C:DNA-directed RNA polymerase complex"/>
    <property type="evidence" value="ECO:0007669"/>
    <property type="project" value="UniProtKB-KW"/>
</dbReference>
<dbReference type="GO" id="GO:1990077">
    <property type="term" value="C:primosome complex"/>
    <property type="evidence" value="ECO:0007669"/>
    <property type="project" value="UniProtKB-KW"/>
</dbReference>
<dbReference type="InterPro" id="IPR006171">
    <property type="entry name" value="TOPRIM_dom"/>
</dbReference>
<dbReference type="Gene3D" id="1.10.860.10">
    <property type="entry name" value="DNAb Helicase, Chain A"/>
    <property type="match status" value="1"/>
</dbReference>
<dbReference type="KEGG" id="mko:MKLM6_0604"/>
<keyword evidence="1" id="KW-0238">DNA-binding</keyword>
<dbReference type="AlphaFoldDB" id="A0A291IF66"/>
<comment type="cofactor">
    <cofactor evidence="1 2 3">
        <name>Zn(2+)</name>
        <dbReference type="ChEBI" id="CHEBI:29105"/>
    </cofactor>
    <text evidence="1 2 3">Binds 1 zinc ion per monomer.</text>
</comment>
<comment type="catalytic activity">
    <reaction evidence="1">
        <text>ssDNA + n NTP = ssDNA/pppN(pN)n-1 hybrid + (n-1) diphosphate.</text>
        <dbReference type="EC" id="2.7.7.101"/>
    </reaction>
</comment>
<evidence type="ECO:0000313" key="5">
    <source>
        <dbReference type="Proteomes" id="UP000077734"/>
    </source>
</evidence>
<dbReference type="InterPro" id="IPR013173">
    <property type="entry name" value="DNA_primase_DnaG_DnaB-bd_dom"/>
</dbReference>
<comment type="domain">
    <text evidence="1">Contains an N-terminal zinc-binding domain, a central core domain that contains the primase activity, and a C-terminal DnaB-binding domain.</text>
</comment>
<name>A0A291IF66_9GAMM</name>
<keyword evidence="1 2" id="KW-0804">Transcription</keyword>
<dbReference type="Pfam" id="PF10410">
    <property type="entry name" value="DnaB_bind"/>
    <property type="match status" value="1"/>
</dbReference>
<dbReference type="Pfam" id="PF08278">
    <property type="entry name" value="DnaG_DnaB_bind"/>
    <property type="match status" value="1"/>
</dbReference>
<comment type="similarity">
    <text evidence="1 2">Belongs to the DnaG primase family.</text>
</comment>
<keyword evidence="1 2" id="KW-0479">Metal-binding</keyword>
<dbReference type="GO" id="GO:0005737">
    <property type="term" value="C:cytoplasm"/>
    <property type="evidence" value="ECO:0007669"/>
    <property type="project" value="TreeGrafter"/>
</dbReference>
<dbReference type="Proteomes" id="UP000077734">
    <property type="component" value="Unassembled WGS sequence"/>
</dbReference>
<dbReference type="SMART" id="SM00766">
    <property type="entry name" value="DnaG_DnaB_bind"/>
    <property type="match status" value="1"/>
</dbReference>
<dbReference type="GO" id="GO:0003677">
    <property type="term" value="F:DNA binding"/>
    <property type="evidence" value="ECO:0007669"/>
    <property type="project" value="UniProtKB-KW"/>
</dbReference>
<dbReference type="GO" id="GO:0003899">
    <property type="term" value="F:DNA-directed RNA polymerase activity"/>
    <property type="evidence" value="ECO:0007669"/>
    <property type="project" value="UniProtKB-UniRule"/>
</dbReference>
<dbReference type="InterPro" id="IPR006295">
    <property type="entry name" value="DNA_primase_DnaG"/>
</dbReference>
<keyword evidence="5" id="KW-1185">Reference proteome</keyword>
<dbReference type="InterPro" id="IPR036977">
    <property type="entry name" value="DNA_primase_Znf_CHC2"/>
</dbReference>
<dbReference type="InterPro" id="IPR016136">
    <property type="entry name" value="DNA_helicase_N/primase_C"/>
</dbReference>
<keyword evidence="1 2" id="KW-0240">DNA-directed RNA polymerase</keyword>
<dbReference type="Pfam" id="PF08275">
    <property type="entry name" value="DNAG_N"/>
    <property type="match status" value="1"/>
</dbReference>